<dbReference type="Proteomes" id="UP000824120">
    <property type="component" value="Chromosome 2"/>
</dbReference>
<evidence type="ECO:0000256" key="1">
    <source>
        <dbReference type="ARBA" id="ARBA00004141"/>
    </source>
</evidence>
<feature type="transmembrane region" description="Helical" evidence="2">
    <location>
        <begin position="63"/>
        <end position="85"/>
    </location>
</feature>
<evidence type="ECO:0000256" key="3">
    <source>
        <dbReference type="SAM" id="SignalP"/>
    </source>
</evidence>
<keyword evidence="2" id="KW-1133">Transmembrane helix</keyword>
<evidence type="ECO:0000256" key="2">
    <source>
        <dbReference type="SAM" id="Phobius"/>
    </source>
</evidence>
<dbReference type="InterPro" id="IPR004710">
    <property type="entry name" value="Bilac:Na_transpt"/>
</dbReference>
<dbReference type="PANTHER" id="PTHR10361:SF58">
    <property type="entry name" value="SODIUM_METABOLITE COTRANSPORTER BASS2, CHLOROPLASTIC-RELATED"/>
    <property type="match status" value="1"/>
</dbReference>
<dbReference type="AlphaFoldDB" id="A0A9J6AMT9"/>
<evidence type="ECO:0000313" key="4">
    <source>
        <dbReference type="EMBL" id="KAG5625676.1"/>
    </source>
</evidence>
<protein>
    <submittedName>
        <fullName evidence="4">Uncharacterized protein</fullName>
    </submittedName>
</protein>
<dbReference type="EMBL" id="JACXVP010000002">
    <property type="protein sequence ID" value="KAG5625676.1"/>
    <property type="molecule type" value="Genomic_DNA"/>
</dbReference>
<dbReference type="PANTHER" id="PTHR10361">
    <property type="entry name" value="SODIUM-BILE ACID COTRANSPORTER"/>
    <property type="match status" value="1"/>
</dbReference>
<sequence>MLRSSSGIYLLLWLVLASLKDELYPSRYILDGSKTPTLTTLVGMQNCTLGVVLATSHFSSPGVALPSATSVIIMNIMGSCLGFFWRCINPTQPKSSLEVTDKS</sequence>
<organism evidence="4 5">
    <name type="scientific">Solanum commersonii</name>
    <name type="common">Commerson's wild potato</name>
    <name type="synonym">Commerson's nightshade</name>
    <dbReference type="NCBI Taxonomy" id="4109"/>
    <lineage>
        <taxon>Eukaryota</taxon>
        <taxon>Viridiplantae</taxon>
        <taxon>Streptophyta</taxon>
        <taxon>Embryophyta</taxon>
        <taxon>Tracheophyta</taxon>
        <taxon>Spermatophyta</taxon>
        <taxon>Magnoliopsida</taxon>
        <taxon>eudicotyledons</taxon>
        <taxon>Gunneridae</taxon>
        <taxon>Pentapetalae</taxon>
        <taxon>asterids</taxon>
        <taxon>lamiids</taxon>
        <taxon>Solanales</taxon>
        <taxon>Solanaceae</taxon>
        <taxon>Solanoideae</taxon>
        <taxon>Solaneae</taxon>
        <taxon>Solanum</taxon>
    </lineage>
</organism>
<proteinExistence type="predicted"/>
<keyword evidence="5" id="KW-1185">Reference proteome</keyword>
<name>A0A9J6AMT9_SOLCO</name>
<dbReference type="Gene3D" id="1.20.1530.20">
    <property type="match status" value="1"/>
</dbReference>
<comment type="subcellular location">
    <subcellularLocation>
        <location evidence="1">Membrane</location>
        <topology evidence="1">Multi-pass membrane protein</topology>
    </subcellularLocation>
</comment>
<dbReference type="InterPro" id="IPR038770">
    <property type="entry name" value="Na+/solute_symporter_sf"/>
</dbReference>
<dbReference type="OrthoDB" id="203097at2759"/>
<gene>
    <name evidence="4" type="ORF">H5410_010894</name>
</gene>
<reference evidence="4 5" key="1">
    <citation type="submission" date="2020-09" db="EMBL/GenBank/DDBJ databases">
        <title>De no assembly of potato wild relative species, Solanum commersonii.</title>
        <authorList>
            <person name="Cho K."/>
        </authorList>
    </citation>
    <scope>NUCLEOTIDE SEQUENCE [LARGE SCALE GENOMIC DNA]</scope>
    <source>
        <strain evidence="4">LZ3.2</strain>
        <tissue evidence="4">Leaf</tissue>
    </source>
</reference>
<accession>A0A9J6AMT9</accession>
<keyword evidence="2" id="KW-0472">Membrane</keyword>
<feature type="chain" id="PRO_5039922559" evidence="3">
    <location>
        <begin position="18"/>
        <end position="103"/>
    </location>
</feature>
<keyword evidence="3" id="KW-0732">Signal</keyword>
<dbReference type="GO" id="GO:0016020">
    <property type="term" value="C:membrane"/>
    <property type="evidence" value="ECO:0007669"/>
    <property type="project" value="UniProtKB-SubCell"/>
</dbReference>
<feature type="signal peptide" evidence="3">
    <location>
        <begin position="1"/>
        <end position="17"/>
    </location>
</feature>
<keyword evidence="2" id="KW-0812">Transmembrane</keyword>
<comment type="caution">
    <text evidence="4">The sequence shown here is derived from an EMBL/GenBank/DDBJ whole genome shotgun (WGS) entry which is preliminary data.</text>
</comment>
<evidence type="ECO:0000313" key="5">
    <source>
        <dbReference type="Proteomes" id="UP000824120"/>
    </source>
</evidence>